<reference evidence="4 5" key="1">
    <citation type="submission" date="2018-11" db="EMBL/GenBank/DDBJ databases">
        <authorList>
            <consortium name="Pathogen Informatics"/>
        </authorList>
    </citation>
    <scope>NUCLEOTIDE SEQUENCE [LARGE SCALE GENOMIC DNA]</scope>
</reference>
<keyword evidence="3" id="KW-0862">Zinc</keyword>
<keyword evidence="2" id="KW-0863">Zinc-finger</keyword>
<sequence length="127" mass="14185">MSMTNYVGNDVKDLIRQTLKVIRSLVNNEQDPPASLLKLNMIAEREKGWLLVVESLIETVPDDDSLGPAVITLFLDECPLPSKDTVHRLLCSLRLDQASSSSSTRKRSWHRNTCIVLGKYLAAASYV</sequence>
<keyword evidence="5" id="KW-1185">Reference proteome</keyword>
<evidence type="ECO:0000256" key="2">
    <source>
        <dbReference type="ARBA" id="ARBA00022771"/>
    </source>
</evidence>
<dbReference type="Proteomes" id="UP000270094">
    <property type="component" value="Unassembled WGS sequence"/>
</dbReference>
<dbReference type="AlphaFoldDB" id="A0A3P7J116"/>
<name>A0A3P7J116_STRVU</name>
<dbReference type="GO" id="GO:0051603">
    <property type="term" value="P:proteolysis involved in protein catabolic process"/>
    <property type="evidence" value="ECO:0007669"/>
    <property type="project" value="TreeGrafter"/>
</dbReference>
<dbReference type="PANTHER" id="PTHR13363">
    <property type="entry name" value="RING FINGER AND SRY DOMAIN-CONTAINING"/>
    <property type="match status" value="1"/>
</dbReference>
<dbReference type="EMBL" id="UYYB01021349">
    <property type="protein sequence ID" value="VDM71634.1"/>
    <property type="molecule type" value="Genomic_DNA"/>
</dbReference>
<gene>
    <name evidence="4" type="ORF">SVUK_LOCUS6632</name>
</gene>
<evidence type="ECO:0000256" key="1">
    <source>
        <dbReference type="ARBA" id="ARBA00022723"/>
    </source>
</evidence>
<dbReference type="PANTHER" id="PTHR13363:SF6">
    <property type="entry name" value="RING FINGER AND SPRY DOMAIN-CONTAINING PROTEIN 1"/>
    <property type="match status" value="1"/>
</dbReference>
<organism evidence="4 5">
    <name type="scientific">Strongylus vulgaris</name>
    <name type="common">Blood worm</name>
    <dbReference type="NCBI Taxonomy" id="40348"/>
    <lineage>
        <taxon>Eukaryota</taxon>
        <taxon>Metazoa</taxon>
        <taxon>Ecdysozoa</taxon>
        <taxon>Nematoda</taxon>
        <taxon>Chromadorea</taxon>
        <taxon>Rhabditida</taxon>
        <taxon>Rhabditina</taxon>
        <taxon>Rhabditomorpha</taxon>
        <taxon>Strongyloidea</taxon>
        <taxon>Strongylidae</taxon>
        <taxon>Strongylus</taxon>
    </lineage>
</organism>
<evidence type="ECO:0000313" key="4">
    <source>
        <dbReference type="EMBL" id="VDM71634.1"/>
    </source>
</evidence>
<dbReference type="GO" id="GO:0004842">
    <property type="term" value="F:ubiquitin-protein transferase activity"/>
    <property type="evidence" value="ECO:0007669"/>
    <property type="project" value="InterPro"/>
</dbReference>
<protein>
    <submittedName>
        <fullName evidence="4">Uncharacterized protein</fullName>
    </submittedName>
</protein>
<proteinExistence type="predicted"/>
<dbReference type="InterPro" id="IPR045129">
    <property type="entry name" value="RNF123/RKP/RSPRY1"/>
</dbReference>
<evidence type="ECO:0000313" key="5">
    <source>
        <dbReference type="Proteomes" id="UP000270094"/>
    </source>
</evidence>
<keyword evidence="1" id="KW-0479">Metal-binding</keyword>
<dbReference type="GO" id="GO:0008270">
    <property type="term" value="F:zinc ion binding"/>
    <property type="evidence" value="ECO:0007669"/>
    <property type="project" value="UniProtKB-KW"/>
</dbReference>
<dbReference type="GO" id="GO:0005737">
    <property type="term" value="C:cytoplasm"/>
    <property type="evidence" value="ECO:0007669"/>
    <property type="project" value="TreeGrafter"/>
</dbReference>
<evidence type="ECO:0000256" key="3">
    <source>
        <dbReference type="ARBA" id="ARBA00022833"/>
    </source>
</evidence>
<dbReference type="OrthoDB" id="5870006at2759"/>
<accession>A0A3P7J116</accession>